<dbReference type="SUPFAM" id="SSF53756">
    <property type="entry name" value="UDP-Glycosyltransferase/glycogen phosphorylase"/>
    <property type="match status" value="2"/>
</dbReference>
<proteinExistence type="inferred from homology"/>
<gene>
    <name evidence="8" type="ORF">RHSIM_Rhsim04G0209900</name>
</gene>
<evidence type="ECO:0000256" key="4">
    <source>
        <dbReference type="ARBA" id="ARBA00023241"/>
    </source>
</evidence>
<keyword evidence="4" id="KW-0284">Flavonoid biosynthesis</keyword>
<reference evidence="8" key="1">
    <citation type="submission" date="2019-11" db="EMBL/GenBank/DDBJ databases">
        <authorList>
            <person name="Liu Y."/>
            <person name="Hou J."/>
            <person name="Li T.-Q."/>
            <person name="Guan C.-H."/>
            <person name="Wu X."/>
            <person name="Wu H.-Z."/>
            <person name="Ling F."/>
            <person name="Zhang R."/>
            <person name="Shi X.-G."/>
            <person name="Ren J.-P."/>
            <person name="Chen E.-F."/>
            <person name="Sun J.-M."/>
        </authorList>
    </citation>
    <scope>NUCLEOTIDE SEQUENCE</scope>
    <source>
        <strain evidence="8">Adult_tree_wgs_1</strain>
        <tissue evidence="8">Leaves</tissue>
    </source>
</reference>
<accession>A0A834H151</accession>
<keyword evidence="6" id="KW-0812">Transmembrane</keyword>
<keyword evidence="2" id="KW-0328">Glycosyltransferase</keyword>
<comment type="caution">
    <text evidence="8">The sequence shown here is derived from an EMBL/GenBank/DDBJ whole genome shotgun (WGS) entry which is preliminary data.</text>
</comment>
<dbReference type="Gene3D" id="3.40.50.2000">
    <property type="entry name" value="Glycogen Phosphorylase B"/>
    <property type="match status" value="3"/>
</dbReference>
<name>A0A834H151_RHOSS</name>
<dbReference type="Pfam" id="PF26168">
    <property type="entry name" value="Glyco_transf_N"/>
    <property type="match status" value="2"/>
</dbReference>
<evidence type="ECO:0000256" key="2">
    <source>
        <dbReference type="ARBA" id="ARBA00022676"/>
    </source>
</evidence>
<feature type="transmembrane region" description="Helical" evidence="6">
    <location>
        <begin position="723"/>
        <end position="742"/>
    </location>
</feature>
<dbReference type="GO" id="GO:0050404">
    <property type="term" value="F:zeatin O-beta-D-xylosyltransferase activity"/>
    <property type="evidence" value="ECO:0007669"/>
    <property type="project" value="UniProtKB-ARBA"/>
</dbReference>
<dbReference type="GO" id="GO:0009690">
    <property type="term" value="P:cytokinin metabolic process"/>
    <property type="evidence" value="ECO:0007669"/>
    <property type="project" value="UniProtKB-ARBA"/>
</dbReference>
<dbReference type="FunFam" id="3.40.50.2000:FF:000238">
    <property type="entry name" value="Glycosyltransferase"/>
    <property type="match status" value="2"/>
</dbReference>
<dbReference type="EMBL" id="WJXA01000004">
    <property type="protein sequence ID" value="KAF7144993.1"/>
    <property type="molecule type" value="Genomic_DNA"/>
</dbReference>
<dbReference type="GO" id="GO:0016138">
    <property type="term" value="P:glycoside biosynthetic process"/>
    <property type="evidence" value="ECO:0007669"/>
    <property type="project" value="UniProtKB-ARBA"/>
</dbReference>
<dbReference type="PANTHER" id="PTHR48044">
    <property type="entry name" value="GLYCOSYLTRANSFERASE"/>
    <property type="match status" value="1"/>
</dbReference>
<dbReference type="AlphaFoldDB" id="A0A834H151"/>
<evidence type="ECO:0000256" key="3">
    <source>
        <dbReference type="ARBA" id="ARBA00022679"/>
    </source>
</evidence>
<keyword evidence="6" id="KW-1133">Transmembrane helix</keyword>
<organism evidence="8 9">
    <name type="scientific">Rhododendron simsii</name>
    <name type="common">Sims's rhododendron</name>
    <dbReference type="NCBI Taxonomy" id="118357"/>
    <lineage>
        <taxon>Eukaryota</taxon>
        <taxon>Viridiplantae</taxon>
        <taxon>Streptophyta</taxon>
        <taxon>Embryophyta</taxon>
        <taxon>Tracheophyta</taxon>
        <taxon>Spermatophyta</taxon>
        <taxon>Magnoliopsida</taxon>
        <taxon>eudicotyledons</taxon>
        <taxon>Gunneridae</taxon>
        <taxon>Pentapetalae</taxon>
        <taxon>asterids</taxon>
        <taxon>Ericales</taxon>
        <taxon>Ericaceae</taxon>
        <taxon>Ericoideae</taxon>
        <taxon>Rhodoreae</taxon>
        <taxon>Rhododendron</taxon>
    </lineage>
</organism>
<dbReference type="InterPro" id="IPR002213">
    <property type="entry name" value="UDP_glucos_trans"/>
</dbReference>
<comment type="similarity">
    <text evidence="1">Belongs to the UDP-glycosyltransferase family.</text>
</comment>
<dbReference type="FunFam" id="3.40.50.2000:FF:000060">
    <property type="entry name" value="Glycosyltransferase"/>
    <property type="match status" value="1"/>
</dbReference>
<keyword evidence="6" id="KW-0472">Membrane</keyword>
<evidence type="ECO:0000259" key="7">
    <source>
        <dbReference type="Pfam" id="PF26168"/>
    </source>
</evidence>
<keyword evidence="9" id="KW-1185">Reference proteome</keyword>
<feature type="region of interest" description="Disordered" evidence="5">
    <location>
        <begin position="89"/>
        <end position="108"/>
    </location>
</feature>
<dbReference type="CDD" id="cd03784">
    <property type="entry name" value="GT1_Gtf-like"/>
    <property type="match status" value="1"/>
</dbReference>
<evidence type="ECO:0000256" key="6">
    <source>
        <dbReference type="SAM" id="Phobius"/>
    </source>
</evidence>
<dbReference type="OrthoDB" id="5835829at2759"/>
<dbReference type="Pfam" id="PF00201">
    <property type="entry name" value="UDPGT"/>
    <property type="match status" value="1"/>
</dbReference>
<sequence length="791" mass="88662">MDIHSKDSSHDHSSISKQGEVVIITVPFPCHSHLNQLLHLSCLISSSYNIPVHYATTSTHLRQAKLRFNDTTHLQNSQLHFHEFPTPDFLSPSPTPNPSNKSPTHLQPSFESSIHLRQPMAALLQNISATARKVIVIHDVLMAYVVQDIANVPNAKSYAFTPTCSFSSFFDGWQMMGKPLLEKPPPKGLPSIEGCYPTEILNLVARQIDFLKFTTGHIYNSCKSIEDILKVGLPVNTWEQREETVTSSTIAKVVQNLITSKEGEEIRKRAKELGASTRQAVKEGGVSRMELDSFIAHITSHLNQLLHLSCLISSSYNIPVHYATASTHLRQAKHRFNNKTHLQNSQVHFHEFPTPDFVSPSPTPNPSTKFPTHLQPSFESSIHLRQPMAALLQSISATARKVIVIHDVLMAYAVQDIANVPNAESYAFSPTSPFSSFFDGWQMKGKPSLEKPPPKGLPSIEGCFSIEILHLIALQIDFLKSTTGYIYNSCRSVEGTYIDLIANDQFNRNKLIWSIGPLILGADCDRRNSNTPKDKCLEWLDKQAPKSIFYVSFGTTTTMTDEEIKELAMGLEQSEQKFIWVFREADKGDIFTGEVTKEKLPEGFEERVKEVGMVVRDWAPQVEILGHPSTGGFMSHYGWNSCFESITTGVPISAWPMHSDQPKNAFLVTDILKVGLPIKTWEQRDEIVTSSTIAKAVQKLIASKEGEEIRKRAEELGASTRQALSLFVGCSLVLFLLYLLWFPSSYLSCFLNGEASIISVKHFFIQTVREGKNYPDALAKRRVEELEQLVI</sequence>
<evidence type="ECO:0000256" key="5">
    <source>
        <dbReference type="SAM" id="MobiDB-lite"/>
    </source>
</evidence>
<feature type="domain" description="Glycosyltransferase N-terminal" evidence="7">
    <location>
        <begin position="20"/>
        <end position="226"/>
    </location>
</feature>
<keyword evidence="3" id="KW-0808">Transferase</keyword>
<dbReference type="PANTHER" id="PTHR48044:SF7">
    <property type="entry name" value="GLYCOSYLTRANSFERASE"/>
    <property type="match status" value="1"/>
</dbReference>
<protein>
    <recommendedName>
        <fullName evidence="7">Glycosyltransferase N-terminal domain-containing protein</fullName>
    </recommendedName>
</protein>
<evidence type="ECO:0000313" key="9">
    <source>
        <dbReference type="Proteomes" id="UP000626092"/>
    </source>
</evidence>
<evidence type="ECO:0000256" key="1">
    <source>
        <dbReference type="ARBA" id="ARBA00009995"/>
    </source>
</evidence>
<evidence type="ECO:0000313" key="8">
    <source>
        <dbReference type="EMBL" id="KAF7144993.1"/>
    </source>
</evidence>
<dbReference type="Proteomes" id="UP000626092">
    <property type="component" value="Unassembled WGS sequence"/>
</dbReference>
<dbReference type="InterPro" id="IPR058980">
    <property type="entry name" value="Glyco_transf_N"/>
</dbReference>
<dbReference type="GO" id="GO:0009813">
    <property type="term" value="P:flavonoid biosynthetic process"/>
    <property type="evidence" value="ECO:0007669"/>
    <property type="project" value="UniProtKB-KW"/>
</dbReference>
<feature type="domain" description="Glycosyltransferase N-terminal" evidence="7">
    <location>
        <begin position="300"/>
        <end position="518"/>
    </location>
</feature>